<feature type="compositionally biased region" description="Low complexity" evidence="1">
    <location>
        <begin position="915"/>
        <end position="926"/>
    </location>
</feature>
<protein>
    <submittedName>
        <fullName evidence="2">Uncharacterized protein</fullName>
    </submittedName>
</protein>
<feature type="compositionally biased region" description="Basic residues" evidence="1">
    <location>
        <begin position="170"/>
        <end position="186"/>
    </location>
</feature>
<feature type="compositionally biased region" description="Acidic residues" evidence="1">
    <location>
        <begin position="893"/>
        <end position="906"/>
    </location>
</feature>
<feature type="region of interest" description="Disordered" evidence="1">
    <location>
        <begin position="847"/>
        <end position="1109"/>
    </location>
</feature>
<dbReference type="Proteomes" id="UP000297245">
    <property type="component" value="Unassembled WGS sequence"/>
</dbReference>
<feature type="compositionally biased region" description="Basic residues" evidence="1">
    <location>
        <begin position="417"/>
        <end position="426"/>
    </location>
</feature>
<name>A0A4S8LDU9_DENBC</name>
<feature type="compositionally biased region" description="Basic residues" evidence="1">
    <location>
        <begin position="1100"/>
        <end position="1109"/>
    </location>
</feature>
<dbReference type="AlphaFoldDB" id="A0A4S8LDU9"/>
<proteinExistence type="predicted"/>
<evidence type="ECO:0000313" key="3">
    <source>
        <dbReference type="Proteomes" id="UP000297245"/>
    </source>
</evidence>
<dbReference type="OrthoDB" id="3061919at2759"/>
<feature type="compositionally biased region" description="Polar residues" evidence="1">
    <location>
        <begin position="1015"/>
        <end position="1031"/>
    </location>
</feature>
<feature type="compositionally biased region" description="Basic residues" evidence="1">
    <location>
        <begin position="54"/>
        <end position="64"/>
    </location>
</feature>
<feature type="region of interest" description="Disordered" evidence="1">
    <location>
        <begin position="24"/>
        <end position="296"/>
    </location>
</feature>
<gene>
    <name evidence="2" type="ORF">K435DRAFT_867884</name>
</gene>
<feature type="compositionally biased region" description="Polar residues" evidence="1">
    <location>
        <begin position="959"/>
        <end position="971"/>
    </location>
</feature>
<accession>A0A4S8LDU9</accession>
<organism evidence="2 3">
    <name type="scientific">Dendrothele bispora (strain CBS 962.96)</name>
    <dbReference type="NCBI Taxonomy" id="1314807"/>
    <lineage>
        <taxon>Eukaryota</taxon>
        <taxon>Fungi</taxon>
        <taxon>Dikarya</taxon>
        <taxon>Basidiomycota</taxon>
        <taxon>Agaricomycotina</taxon>
        <taxon>Agaricomycetes</taxon>
        <taxon>Agaricomycetidae</taxon>
        <taxon>Agaricales</taxon>
        <taxon>Agaricales incertae sedis</taxon>
        <taxon>Dendrothele</taxon>
    </lineage>
</organism>
<reference evidence="2 3" key="1">
    <citation type="journal article" date="2019" name="Nat. Ecol. Evol.">
        <title>Megaphylogeny resolves global patterns of mushroom evolution.</title>
        <authorList>
            <person name="Varga T."/>
            <person name="Krizsan K."/>
            <person name="Foldi C."/>
            <person name="Dima B."/>
            <person name="Sanchez-Garcia M."/>
            <person name="Sanchez-Ramirez S."/>
            <person name="Szollosi G.J."/>
            <person name="Szarkandi J.G."/>
            <person name="Papp V."/>
            <person name="Albert L."/>
            <person name="Andreopoulos W."/>
            <person name="Angelini C."/>
            <person name="Antonin V."/>
            <person name="Barry K.W."/>
            <person name="Bougher N.L."/>
            <person name="Buchanan P."/>
            <person name="Buyck B."/>
            <person name="Bense V."/>
            <person name="Catcheside P."/>
            <person name="Chovatia M."/>
            <person name="Cooper J."/>
            <person name="Damon W."/>
            <person name="Desjardin D."/>
            <person name="Finy P."/>
            <person name="Geml J."/>
            <person name="Haridas S."/>
            <person name="Hughes K."/>
            <person name="Justo A."/>
            <person name="Karasinski D."/>
            <person name="Kautmanova I."/>
            <person name="Kiss B."/>
            <person name="Kocsube S."/>
            <person name="Kotiranta H."/>
            <person name="LaButti K.M."/>
            <person name="Lechner B.E."/>
            <person name="Liimatainen K."/>
            <person name="Lipzen A."/>
            <person name="Lukacs Z."/>
            <person name="Mihaltcheva S."/>
            <person name="Morgado L.N."/>
            <person name="Niskanen T."/>
            <person name="Noordeloos M.E."/>
            <person name="Ohm R.A."/>
            <person name="Ortiz-Santana B."/>
            <person name="Ovrebo C."/>
            <person name="Racz N."/>
            <person name="Riley R."/>
            <person name="Savchenko A."/>
            <person name="Shiryaev A."/>
            <person name="Soop K."/>
            <person name="Spirin V."/>
            <person name="Szebenyi C."/>
            <person name="Tomsovsky M."/>
            <person name="Tulloss R.E."/>
            <person name="Uehling J."/>
            <person name="Grigoriev I.V."/>
            <person name="Vagvolgyi C."/>
            <person name="Papp T."/>
            <person name="Martin F.M."/>
            <person name="Miettinen O."/>
            <person name="Hibbett D.S."/>
            <person name="Nagy L.G."/>
        </authorList>
    </citation>
    <scope>NUCLEOTIDE SEQUENCE [LARGE SCALE GENOMIC DNA]</scope>
    <source>
        <strain evidence="2 3">CBS 962.96</strain>
    </source>
</reference>
<evidence type="ECO:0000256" key="1">
    <source>
        <dbReference type="SAM" id="MobiDB-lite"/>
    </source>
</evidence>
<feature type="region of interest" description="Disordered" evidence="1">
    <location>
        <begin position="313"/>
        <end position="482"/>
    </location>
</feature>
<feature type="compositionally biased region" description="Basic and acidic residues" evidence="1">
    <location>
        <begin position="154"/>
        <end position="169"/>
    </location>
</feature>
<feature type="compositionally biased region" description="Basic residues" evidence="1">
    <location>
        <begin position="876"/>
        <end position="885"/>
    </location>
</feature>
<keyword evidence="3" id="KW-1185">Reference proteome</keyword>
<feature type="compositionally biased region" description="Polar residues" evidence="1">
    <location>
        <begin position="116"/>
        <end position="126"/>
    </location>
</feature>
<feature type="compositionally biased region" description="Basic and acidic residues" evidence="1">
    <location>
        <begin position="405"/>
        <end position="416"/>
    </location>
</feature>
<dbReference type="EMBL" id="ML179478">
    <property type="protein sequence ID" value="THU86823.1"/>
    <property type="molecule type" value="Genomic_DNA"/>
</dbReference>
<feature type="compositionally biased region" description="Acidic residues" evidence="1">
    <location>
        <begin position="361"/>
        <end position="370"/>
    </location>
</feature>
<evidence type="ECO:0000313" key="2">
    <source>
        <dbReference type="EMBL" id="THU86823.1"/>
    </source>
</evidence>
<feature type="compositionally biased region" description="Acidic residues" evidence="1">
    <location>
        <begin position="313"/>
        <end position="353"/>
    </location>
</feature>
<sequence>MVRTRTQKTRELKLRFGVKLVPYVDLSAPKPYKRGAPRPPRSRAEQPSASATPPRKRRALRQRHPSGVPTNVGEPSVSMGPHAPNVPAPTQVPSNPVSARPQADVPAQTLPEIIPSDSNQKSSAQTAPPPRIVAAGSSPEPTQPQDAAPARPRGTVEERRKAFVRDLQKRKQARRGITRFIPKKTKTIAVPVPSLQSEDSMPGLKKSTRPDGTIRLDFSQVRYTQSGAVRETAANRPKTTSRKTPPRPSPTITRRAQIALKTPSSSRVRLVERPITPLEEPLPPASPQHSPTALPDITSPFLREVWAPWQTEEAEYAIVDEDGGEIEGNSDEYNDNFNNEEENEGQNEDEGGEEQGREQQQEEEEEEEEEQKVVGPIENEEEENDHHDAFDLSSDATDDNYSDGPRQEQELKERRVERNRRHRSKSTKGPVAARKSSQSKKTRTTTRKTFKSNNAARRVAKKTTAEVDSDSEDDTPLLNPMLDPDCPEYEVDAEVYEEVPGPLSSECRKALNAAAFEFETVVHRLARQYQKSTDSLIRAAGFAFKSHRQDSIWNDYQAYQTKHLGHKPNPNESLREFSVRMSEEYKDFWKKELGNEWRSVDRRREVAKRQGWAGYAQRSRETMGSKERNEGVKPVTMRRCIDEFMKVAQMAHSVYGLIFVGQLHDINNHNRSRYFGWGDVYERMMRSEKAAFSKGLKATAAKLRTVHEEIKNGLVENQTKSSIITAYREDPTAVKILRPLLPRILGVDIAEATDNALDKMRWHNFGRLAISQQLRVLNWPEGLPRKAFAGYDRPPNILSDPFQGHGTRILTWTLEEKEKPLDQQGDLPIIVDTSGKTLMTVNDVLNAPEEGETGGEDGSSKPKADGQTVEEEAQRRRTSNSKGKQKVTFDLFASEDDDDDDDDDSWWPEGALEVGPTLPGGPLAPTEWEDEEEDLPMPPPGPSKDTFLEDLRQRRGWSPTDSPQPLMTTTARKPIPIQTARTIPKVAPKADQRKVRTKAVSTAPKAPLPGPISVPRSTHTTARTRQDSNTLPVAAIPSRSKTSLPKPAEVKTPAGPSRNAPRVEAVGPSRQQGGGKSNGIQTLQKRKGAPKNNDEELLPKKKKKVVSRD</sequence>
<feature type="compositionally biased region" description="Basic residues" evidence="1">
    <location>
        <begin position="437"/>
        <end position="450"/>
    </location>
</feature>